<dbReference type="GO" id="GO:0004497">
    <property type="term" value="F:monooxygenase activity"/>
    <property type="evidence" value="ECO:0007669"/>
    <property type="project" value="UniProtKB-KW"/>
</dbReference>
<protein>
    <submittedName>
        <fullName evidence="8">Cytochrome P450</fullName>
    </submittedName>
</protein>
<keyword evidence="5" id="KW-0560">Oxidoreductase</keyword>
<keyword evidence="3" id="KW-0349">Heme</keyword>
<proteinExistence type="inferred from homology"/>
<evidence type="ECO:0000256" key="2">
    <source>
        <dbReference type="ARBA" id="ARBA00010617"/>
    </source>
</evidence>
<comment type="cofactor">
    <cofactor evidence="1">
        <name>heme</name>
        <dbReference type="ChEBI" id="CHEBI:30413"/>
    </cofactor>
</comment>
<dbReference type="InterPro" id="IPR050121">
    <property type="entry name" value="Cytochrome_P450_monoxygenase"/>
</dbReference>
<keyword evidence="9" id="KW-1185">Reference proteome</keyword>
<keyword evidence="4" id="KW-0479">Metal-binding</keyword>
<name>W6QPQ6_PENRF</name>
<dbReference type="Gene3D" id="1.10.630.10">
    <property type="entry name" value="Cytochrome P450"/>
    <property type="match status" value="1"/>
</dbReference>
<evidence type="ECO:0000256" key="3">
    <source>
        <dbReference type="ARBA" id="ARBA00022617"/>
    </source>
</evidence>
<sequence length="316" mass="35011">MGGRFHVAIDKAHKKYGDIVRVSPNELSFASAESWKSIYGHPVGGTITMVKSEAEPRVHSRMRKSLTPAFSTKALVEQESIVQSCIDGFIEKVGERGTREEGLDLSKWVEMLALDIVGEMAFGESFHCIENGKPHHWSEMVTSHVFIATLVDNLRRYPLFNYIGVFILPKLTFSVRNRHSQFSRDKVARRLESQSSRKDFLTNLVDKVKNGEVGKEEMTAHASTLIIAGGESVATFLAATTYYVLKSPSVHAELCKETRDSFDNLSDINATAAQQLPYLQAVISESLRIYPSASQGFPRLSPGAEIGGVYIPRGVS</sequence>
<evidence type="ECO:0000256" key="7">
    <source>
        <dbReference type="ARBA" id="ARBA00023033"/>
    </source>
</evidence>
<keyword evidence="7" id="KW-0503">Monooxygenase</keyword>
<dbReference type="OrthoDB" id="1470350at2759"/>
<organism evidence="8 9">
    <name type="scientific">Penicillium roqueforti (strain FM164)</name>
    <dbReference type="NCBI Taxonomy" id="1365484"/>
    <lineage>
        <taxon>Eukaryota</taxon>
        <taxon>Fungi</taxon>
        <taxon>Dikarya</taxon>
        <taxon>Ascomycota</taxon>
        <taxon>Pezizomycotina</taxon>
        <taxon>Eurotiomycetes</taxon>
        <taxon>Eurotiomycetidae</taxon>
        <taxon>Eurotiales</taxon>
        <taxon>Aspergillaceae</taxon>
        <taxon>Penicillium</taxon>
    </lineage>
</organism>
<dbReference type="SUPFAM" id="SSF48264">
    <property type="entry name" value="Cytochrome P450"/>
    <property type="match status" value="1"/>
</dbReference>
<keyword evidence="6" id="KW-0408">Iron</keyword>
<dbReference type="STRING" id="1365484.W6QPQ6"/>
<dbReference type="AlphaFoldDB" id="W6QPQ6"/>
<dbReference type="GO" id="GO:0005506">
    <property type="term" value="F:iron ion binding"/>
    <property type="evidence" value="ECO:0007669"/>
    <property type="project" value="InterPro"/>
</dbReference>
<evidence type="ECO:0000256" key="6">
    <source>
        <dbReference type="ARBA" id="ARBA00023004"/>
    </source>
</evidence>
<dbReference type="InterPro" id="IPR036396">
    <property type="entry name" value="Cyt_P450_sf"/>
</dbReference>
<dbReference type="GO" id="GO:0016705">
    <property type="term" value="F:oxidoreductase activity, acting on paired donors, with incorporation or reduction of molecular oxygen"/>
    <property type="evidence" value="ECO:0007669"/>
    <property type="project" value="InterPro"/>
</dbReference>
<comment type="similarity">
    <text evidence="2">Belongs to the cytochrome P450 family.</text>
</comment>
<dbReference type="OMA" id="WFEMLAF"/>
<dbReference type="EMBL" id="HG792025">
    <property type="protein sequence ID" value="CDM38390.1"/>
    <property type="molecule type" value="Genomic_DNA"/>
</dbReference>
<evidence type="ECO:0000256" key="5">
    <source>
        <dbReference type="ARBA" id="ARBA00023002"/>
    </source>
</evidence>
<evidence type="ECO:0000313" key="8">
    <source>
        <dbReference type="EMBL" id="CDM38390.1"/>
    </source>
</evidence>
<dbReference type="GO" id="GO:0043386">
    <property type="term" value="P:mycotoxin biosynthetic process"/>
    <property type="evidence" value="ECO:0007669"/>
    <property type="project" value="UniProtKB-ARBA"/>
</dbReference>
<evidence type="ECO:0000256" key="1">
    <source>
        <dbReference type="ARBA" id="ARBA00001971"/>
    </source>
</evidence>
<dbReference type="InterPro" id="IPR001128">
    <property type="entry name" value="Cyt_P450"/>
</dbReference>
<reference evidence="8" key="1">
    <citation type="journal article" date="2014" name="Nat. Commun.">
        <title>Multiple recent horizontal transfers of a large genomic region in cheese making fungi.</title>
        <authorList>
            <person name="Cheeseman K."/>
            <person name="Ropars J."/>
            <person name="Renault P."/>
            <person name="Dupont J."/>
            <person name="Gouzy J."/>
            <person name="Branca A."/>
            <person name="Abraham A.L."/>
            <person name="Ceppi M."/>
            <person name="Conseiller E."/>
            <person name="Debuchy R."/>
            <person name="Malagnac F."/>
            <person name="Goarin A."/>
            <person name="Silar P."/>
            <person name="Lacoste S."/>
            <person name="Sallet E."/>
            <person name="Bensimon A."/>
            <person name="Giraud T."/>
            <person name="Brygoo Y."/>
        </authorList>
    </citation>
    <scope>NUCLEOTIDE SEQUENCE [LARGE SCALE GENOMIC DNA]</scope>
    <source>
        <strain evidence="8">FM164</strain>
    </source>
</reference>
<evidence type="ECO:0000313" key="9">
    <source>
        <dbReference type="Proteomes" id="UP000030686"/>
    </source>
</evidence>
<dbReference type="Proteomes" id="UP000030686">
    <property type="component" value="Unassembled WGS sequence"/>
</dbReference>
<dbReference type="PANTHER" id="PTHR24305:SF210">
    <property type="entry name" value="CYTOCHROME P450 MONOOXYGENASE ASQL-RELATED"/>
    <property type="match status" value="1"/>
</dbReference>
<evidence type="ECO:0000256" key="4">
    <source>
        <dbReference type="ARBA" id="ARBA00022723"/>
    </source>
</evidence>
<gene>
    <name evidence="8" type="ORF">PROQFM164_S11g000093</name>
</gene>
<dbReference type="Pfam" id="PF00067">
    <property type="entry name" value="p450"/>
    <property type="match status" value="1"/>
</dbReference>
<dbReference type="PANTHER" id="PTHR24305">
    <property type="entry name" value="CYTOCHROME P450"/>
    <property type="match status" value="1"/>
</dbReference>
<dbReference type="GO" id="GO:0020037">
    <property type="term" value="F:heme binding"/>
    <property type="evidence" value="ECO:0007669"/>
    <property type="project" value="InterPro"/>
</dbReference>
<accession>W6QPQ6</accession>